<gene>
    <name evidence="1" type="ORF">GGD55_005140</name>
</gene>
<dbReference type="AlphaFoldDB" id="A0A7W8UHQ4"/>
<dbReference type="EMBL" id="JACHBK010000013">
    <property type="protein sequence ID" value="MBB5538410.1"/>
    <property type="molecule type" value="Genomic_DNA"/>
</dbReference>
<dbReference type="SUPFAM" id="SSF160272">
    <property type="entry name" value="Shew3726-like"/>
    <property type="match status" value="1"/>
</dbReference>
<dbReference type="RefSeq" id="WP_018326050.1">
    <property type="nucleotide sequence ID" value="NZ_JACHBK010000013.1"/>
</dbReference>
<dbReference type="InterPro" id="IPR009962">
    <property type="entry name" value="DUF1488"/>
</dbReference>
<sequence>MTLSFPNSARSYDEAKRRIRFTGYDGMFEVKFFVTADVLAKGLVTRTAAEQDYLAAFDKLRPKILDVATRAYNGKRQAMVLLDLSNFR</sequence>
<dbReference type="Pfam" id="PF07369">
    <property type="entry name" value="DUF1488"/>
    <property type="match status" value="1"/>
</dbReference>
<reference evidence="1 2" key="1">
    <citation type="submission" date="2020-08" db="EMBL/GenBank/DDBJ databases">
        <title>Genomic Encyclopedia of Type Strains, Phase IV (KMG-V): Genome sequencing to study the core and pangenomes of soil and plant-associated prokaryotes.</title>
        <authorList>
            <person name="Whitman W."/>
        </authorList>
    </citation>
    <scope>NUCLEOTIDE SEQUENCE [LARGE SCALE GENOMIC DNA]</scope>
    <source>
        <strain evidence="1 2">SEMIA 4084</strain>
    </source>
</reference>
<protein>
    <recommendedName>
        <fullName evidence="3">DUF1488 domain-containing protein</fullName>
    </recommendedName>
</protein>
<dbReference type="InterPro" id="IPR036692">
    <property type="entry name" value="Shew3726-like_sf"/>
</dbReference>
<evidence type="ECO:0000313" key="1">
    <source>
        <dbReference type="EMBL" id="MBB5538410.1"/>
    </source>
</evidence>
<organism evidence="1 2">
    <name type="scientific">Rhizobium giardinii</name>
    <dbReference type="NCBI Taxonomy" id="56731"/>
    <lineage>
        <taxon>Bacteria</taxon>
        <taxon>Pseudomonadati</taxon>
        <taxon>Pseudomonadota</taxon>
        <taxon>Alphaproteobacteria</taxon>
        <taxon>Hyphomicrobiales</taxon>
        <taxon>Rhizobiaceae</taxon>
        <taxon>Rhizobium/Agrobacterium group</taxon>
        <taxon>Rhizobium</taxon>
    </lineage>
</organism>
<keyword evidence="2" id="KW-1185">Reference proteome</keyword>
<proteinExistence type="predicted"/>
<evidence type="ECO:0000313" key="2">
    <source>
        <dbReference type="Proteomes" id="UP000585507"/>
    </source>
</evidence>
<name>A0A7W8UHQ4_9HYPH</name>
<evidence type="ECO:0008006" key="3">
    <source>
        <dbReference type="Google" id="ProtNLM"/>
    </source>
</evidence>
<accession>A0A7W8UHQ4</accession>
<comment type="caution">
    <text evidence="1">The sequence shown here is derived from an EMBL/GenBank/DDBJ whole genome shotgun (WGS) entry which is preliminary data.</text>
</comment>
<dbReference type="Proteomes" id="UP000585507">
    <property type="component" value="Unassembled WGS sequence"/>
</dbReference>